<dbReference type="AlphaFoldDB" id="A0A0E9X0J1"/>
<protein>
    <submittedName>
        <fullName evidence="1">Uncharacterized protein</fullName>
    </submittedName>
</protein>
<accession>A0A0E9X0J1</accession>
<organism evidence="1">
    <name type="scientific">Anguilla anguilla</name>
    <name type="common">European freshwater eel</name>
    <name type="synonym">Muraena anguilla</name>
    <dbReference type="NCBI Taxonomy" id="7936"/>
    <lineage>
        <taxon>Eukaryota</taxon>
        <taxon>Metazoa</taxon>
        <taxon>Chordata</taxon>
        <taxon>Craniata</taxon>
        <taxon>Vertebrata</taxon>
        <taxon>Euteleostomi</taxon>
        <taxon>Actinopterygii</taxon>
        <taxon>Neopterygii</taxon>
        <taxon>Teleostei</taxon>
        <taxon>Anguilliformes</taxon>
        <taxon>Anguillidae</taxon>
        <taxon>Anguilla</taxon>
    </lineage>
</organism>
<reference evidence="1" key="2">
    <citation type="journal article" date="2015" name="Fish Shellfish Immunol.">
        <title>Early steps in the European eel (Anguilla anguilla)-Vibrio vulnificus interaction in the gills: Role of the RtxA13 toxin.</title>
        <authorList>
            <person name="Callol A."/>
            <person name="Pajuelo D."/>
            <person name="Ebbesson L."/>
            <person name="Teles M."/>
            <person name="MacKenzie S."/>
            <person name="Amaro C."/>
        </authorList>
    </citation>
    <scope>NUCLEOTIDE SEQUENCE</scope>
</reference>
<dbReference type="EMBL" id="GBXM01012606">
    <property type="protein sequence ID" value="JAH95971.1"/>
    <property type="molecule type" value="Transcribed_RNA"/>
</dbReference>
<reference evidence="1" key="1">
    <citation type="submission" date="2014-11" db="EMBL/GenBank/DDBJ databases">
        <authorList>
            <person name="Amaro Gonzalez C."/>
        </authorList>
    </citation>
    <scope>NUCLEOTIDE SEQUENCE</scope>
</reference>
<name>A0A0E9X0J1_ANGAN</name>
<evidence type="ECO:0000313" key="1">
    <source>
        <dbReference type="EMBL" id="JAH95971.1"/>
    </source>
</evidence>
<sequence>MQLYTHVYTLDPFSNQTDIIDTDCLMIHYKHISHGKDTHIQEESYTSLQCITTLILHAINRAF</sequence>
<proteinExistence type="predicted"/>